<dbReference type="EMBL" id="CP048000">
    <property type="protein sequence ID" value="QHQ62645.1"/>
    <property type="molecule type" value="Genomic_DNA"/>
</dbReference>
<organism evidence="1 2">
    <name type="scientific">Anaerocolumna sedimenticola</name>
    <dbReference type="NCBI Taxonomy" id="2696063"/>
    <lineage>
        <taxon>Bacteria</taxon>
        <taxon>Bacillati</taxon>
        <taxon>Bacillota</taxon>
        <taxon>Clostridia</taxon>
        <taxon>Lachnospirales</taxon>
        <taxon>Lachnospiraceae</taxon>
        <taxon>Anaerocolumna</taxon>
    </lineage>
</organism>
<dbReference type="KEGG" id="anr:Ana3638_19215"/>
<keyword evidence="2" id="KW-1185">Reference proteome</keyword>
<dbReference type="Pfam" id="PF13384">
    <property type="entry name" value="HTH_23"/>
    <property type="match status" value="1"/>
</dbReference>
<dbReference type="Gene3D" id="1.10.10.60">
    <property type="entry name" value="Homeodomain-like"/>
    <property type="match status" value="1"/>
</dbReference>
<evidence type="ECO:0000313" key="2">
    <source>
        <dbReference type="Proteomes" id="UP000464314"/>
    </source>
</evidence>
<evidence type="ECO:0000313" key="1">
    <source>
        <dbReference type="EMBL" id="QHQ62645.1"/>
    </source>
</evidence>
<proteinExistence type="predicted"/>
<gene>
    <name evidence="1" type="ORF">Ana3638_19215</name>
</gene>
<accession>A0A6P1TT73</accession>
<reference evidence="1 2" key="1">
    <citation type="submission" date="2020-01" db="EMBL/GenBank/DDBJ databases">
        <title>Genome analysis of Anaerocolumna sp. CBA3638.</title>
        <authorList>
            <person name="Kim J."/>
            <person name="Roh S.W."/>
        </authorList>
    </citation>
    <scope>NUCLEOTIDE SEQUENCE [LARGE SCALE GENOMIC DNA]</scope>
    <source>
        <strain evidence="1 2">CBA3638</strain>
    </source>
</reference>
<protein>
    <submittedName>
        <fullName evidence="1">RNA polymerase subunit sigma-70</fullName>
    </submittedName>
</protein>
<name>A0A6P1TT73_9FIRM</name>
<dbReference type="RefSeq" id="WP_161839467.1">
    <property type="nucleotide sequence ID" value="NZ_CP048000.1"/>
</dbReference>
<dbReference type="AlphaFoldDB" id="A0A6P1TT73"/>
<dbReference type="Proteomes" id="UP000464314">
    <property type="component" value="Chromosome"/>
</dbReference>
<sequence length="143" mass="16634">MTKEQKLQIAKLRAEGYGYIRVAQVLGISENTVKSFCRRNNLTGKATAEKPKMQVQVANGMYFCKQCGVSVEQNPGRKEKKFCSDKCRMEWWNKNLYKVKRKAVYEFTCIHCKTQFKVYGNSRRKYCSHECYVADRFGGGQDE</sequence>